<reference evidence="2" key="1">
    <citation type="journal article" date="2019" name="Int. J. Syst. Evol. Microbiol.">
        <title>The Global Catalogue of Microorganisms (GCM) 10K type strain sequencing project: providing services to taxonomists for standard genome sequencing and annotation.</title>
        <authorList>
            <consortium name="The Broad Institute Genomics Platform"/>
            <consortium name="The Broad Institute Genome Sequencing Center for Infectious Disease"/>
            <person name="Wu L."/>
            <person name="Ma J."/>
        </authorList>
    </citation>
    <scope>NUCLEOTIDE SEQUENCE [LARGE SCALE GENOMIC DNA]</scope>
    <source>
        <strain evidence="2">DFY41</strain>
    </source>
</reference>
<dbReference type="PANTHER" id="PTHR38479">
    <property type="entry name" value="LMO0824 PROTEIN"/>
    <property type="match status" value="1"/>
</dbReference>
<gene>
    <name evidence="1" type="ORF">ACFPGP_07450</name>
</gene>
<dbReference type="PANTHER" id="PTHR38479:SF2">
    <property type="entry name" value="WINGED HELIX DNA-BINDING DOMAIN-CONTAINING PROTEIN"/>
    <property type="match status" value="1"/>
</dbReference>
<dbReference type="Proteomes" id="UP001596087">
    <property type="component" value="Unassembled WGS sequence"/>
</dbReference>
<dbReference type="EMBL" id="JBHSKD010000007">
    <property type="protein sequence ID" value="MFC5176502.1"/>
    <property type="molecule type" value="Genomic_DNA"/>
</dbReference>
<evidence type="ECO:0000313" key="1">
    <source>
        <dbReference type="EMBL" id="MFC5176502.1"/>
    </source>
</evidence>
<sequence>MVLTWGNVLAWRLGRQLLDPVGTGSVVDVVERLGAVPAWPDQALEVGIGVRRTGGRTGDGTRALEEGEVVKVFAFRGAVHLMTPQDAGAYLVVRASNRQWELKSWRDYYRLEPDDWPRFRAYVREALDDGPLTRSELAAALGRSRRYRHLREIVAEGNVTLLKPLSWQGDVGLGLPRDGEETYVRLDRTPGWGGLPDLEEAGPRVITAYLRTYGPAVPERVHDHVSKSLAAPARAVTRWLADVESRVEHVDVEGERLLVHPDDLDDLHATRPSASVRLIPGRDPWVMAPGTTDPHVVPPAHREVISRTANPVLHRGVVAGTWAVRRDRLEVDWWPDSGRVPRTALAEESAELARFLGRELELSLTPAA</sequence>
<protein>
    <submittedName>
        <fullName evidence="1">DNA glycosylase AlkZ-like family protein</fullName>
    </submittedName>
</protein>
<keyword evidence="2" id="KW-1185">Reference proteome</keyword>
<dbReference type="RefSeq" id="WP_378588875.1">
    <property type="nucleotide sequence ID" value="NZ_JBHSKD010000007.1"/>
</dbReference>
<dbReference type="InterPro" id="IPR009351">
    <property type="entry name" value="AlkZ-like"/>
</dbReference>
<accession>A0ABW0BHM0</accession>
<dbReference type="Pfam" id="PF06224">
    <property type="entry name" value="AlkZ-like"/>
    <property type="match status" value="1"/>
</dbReference>
<name>A0ABW0BHM0_9ACTN</name>
<proteinExistence type="predicted"/>
<evidence type="ECO:0000313" key="2">
    <source>
        <dbReference type="Proteomes" id="UP001596087"/>
    </source>
</evidence>
<organism evidence="1 2">
    <name type="scientific">Nocardioides taihuensis</name>
    <dbReference type="NCBI Taxonomy" id="1835606"/>
    <lineage>
        <taxon>Bacteria</taxon>
        <taxon>Bacillati</taxon>
        <taxon>Actinomycetota</taxon>
        <taxon>Actinomycetes</taxon>
        <taxon>Propionibacteriales</taxon>
        <taxon>Nocardioidaceae</taxon>
        <taxon>Nocardioides</taxon>
    </lineage>
</organism>
<comment type="caution">
    <text evidence="1">The sequence shown here is derived from an EMBL/GenBank/DDBJ whole genome shotgun (WGS) entry which is preliminary data.</text>
</comment>